<dbReference type="AlphaFoldDB" id="X1RBS9"/>
<evidence type="ECO:0000313" key="1">
    <source>
        <dbReference type="EMBL" id="GAI60610.1"/>
    </source>
</evidence>
<organism evidence="1">
    <name type="scientific">marine sediment metagenome</name>
    <dbReference type="NCBI Taxonomy" id="412755"/>
    <lineage>
        <taxon>unclassified sequences</taxon>
        <taxon>metagenomes</taxon>
        <taxon>ecological metagenomes</taxon>
    </lineage>
</organism>
<accession>X1RBS9</accession>
<feature type="non-terminal residue" evidence="1">
    <location>
        <position position="122"/>
    </location>
</feature>
<proteinExistence type="predicted"/>
<protein>
    <submittedName>
        <fullName evidence="1">Uncharacterized protein</fullName>
    </submittedName>
</protein>
<reference evidence="1" key="1">
    <citation type="journal article" date="2014" name="Front. Microbiol.">
        <title>High frequency of phylogenetically diverse reductive dehalogenase-homologous genes in deep subseafloor sedimentary metagenomes.</title>
        <authorList>
            <person name="Kawai M."/>
            <person name="Futagami T."/>
            <person name="Toyoda A."/>
            <person name="Takaki Y."/>
            <person name="Nishi S."/>
            <person name="Hori S."/>
            <person name="Arai W."/>
            <person name="Tsubouchi T."/>
            <person name="Morono Y."/>
            <person name="Uchiyama I."/>
            <person name="Ito T."/>
            <person name="Fujiyama A."/>
            <person name="Inagaki F."/>
            <person name="Takami H."/>
        </authorList>
    </citation>
    <scope>NUCLEOTIDE SEQUENCE</scope>
    <source>
        <strain evidence="1">Expedition CK06-06</strain>
    </source>
</reference>
<sequence length="122" mass="13146">MVHGAPDNFEVQQKVTTFRLDDMAELAVRLGAVNSADRLGDVYFFDNFANGLGNWETIPAGTGSGISSSGSIFKHKSWSCKLIGGSALGNYAYITSRQSYSQPSKMGLEVNFSVNNNVEAIT</sequence>
<comment type="caution">
    <text evidence="1">The sequence shown here is derived from an EMBL/GenBank/DDBJ whole genome shotgun (WGS) entry which is preliminary data.</text>
</comment>
<gene>
    <name evidence="1" type="ORF">S12H4_04774</name>
</gene>
<dbReference type="EMBL" id="BARW01001512">
    <property type="protein sequence ID" value="GAI60610.1"/>
    <property type="molecule type" value="Genomic_DNA"/>
</dbReference>
<name>X1RBS9_9ZZZZ</name>